<name>A0ABU8XT05_9PROT</name>
<protein>
    <submittedName>
        <fullName evidence="1">Uncharacterized protein</fullName>
    </submittedName>
</protein>
<proteinExistence type="predicted"/>
<organism evidence="1 2">
    <name type="scientific">Benzoatithermus flavus</name>
    <dbReference type="NCBI Taxonomy" id="3108223"/>
    <lineage>
        <taxon>Bacteria</taxon>
        <taxon>Pseudomonadati</taxon>
        <taxon>Pseudomonadota</taxon>
        <taxon>Alphaproteobacteria</taxon>
        <taxon>Geminicoccales</taxon>
        <taxon>Geminicoccaceae</taxon>
        <taxon>Benzoatithermus</taxon>
    </lineage>
</organism>
<accession>A0ABU8XT05</accession>
<comment type="caution">
    <text evidence="1">The sequence shown here is derived from an EMBL/GenBank/DDBJ whole genome shotgun (WGS) entry which is preliminary data.</text>
</comment>
<evidence type="ECO:0000313" key="2">
    <source>
        <dbReference type="Proteomes" id="UP001375743"/>
    </source>
</evidence>
<gene>
    <name evidence="1" type="ORF">U1T56_13580</name>
</gene>
<dbReference type="EMBL" id="JBBLZC010000013">
    <property type="protein sequence ID" value="MEK0084189.1"/>
    <property type="molecule type" value="Genomic_DNA"/>
</dbReference>
<keyword evidence="2" id="KW-1185">Reference proteome</keyword>
<dbReference type="Proteomes" id="UP001375743">
    <property type="component" value="Unassembled WGS sequence"/>
</dbReference>
<dbReference type="RefSeq" id="WP_418160038.1">
    <property type="nucleotide sequence ID" value="NZ_JBBLZC010000013.1"/>
</dbReference>
<evidence type="ECO:0000313" key="1">
    <source>
        <dbReference type="EMBL" id="MEK0084189.1"/>
    </source>
</evidence>
<sequence length="100" mass="10570">MLLGRLIKEALQGQARFVAELAAEDAPLARLLAEGAACRGTSPEAYLAQAVQDFLAEDDDEAWTTVTSALQGDRAPGAAFLAAVVRRRLRLDGVSEAADD</sequence>
<reference evidence="1 2" key="1">
    <citation type="submission" date="2024-01" db="EMBL/GenBank/DDBJ databases">
        <title>Multi-omics insights into the function and evolution of sodium benzoate biodegradation pathways in Benzoatithermus flavus gen. nov., sp. nov. from hot spring.</title>
        <authorList>
            <person name="Hu C.-J."/>
            <person name="Li W.-J."/>
        </authorList>
    </citation>
    <scope>NUCLEOTIDE SEQUENCE [LARGE SCALE GENOMIC DNA]</scope>
    <source>
        <strain evidence="1 2">SYSU G07066</strain>
    </source>
</reference>